<evidence type="ECO:0000259" key="1">
    <source>
        <dbReference type="Pfam" id="PF14478"/>
    </source>
</evidence>
<protein>
    <submittedName>
        <fullName evidence="2">DUF4430 domain-containing protein</fullName>
    </submittedName>
</protein>
<gene>
    <name evidence="2" type="ORF">ACFOY7_14705</name>
</gene>
<comment type="caution">
    <text evidence="2">The sequence shown here is derived from an EMBL/GenBank/DDBJ whole genome shotgun (WGS) entry which is preliminary data.</text>
</comment>
<accession>A0ABV8WXJ0</accession>
<evidence type="ECO:0000313" key="2">
    <source>
        <dbReference type="EMBL" id="MFC4404317.1"/>
    </source>
</evidence>
<evidence type="ECO:0000313" key="3">
    <source>
        <dbReference type="Proteomes" id="UP001595882"/>
    </source>
</evidence>
<name>A0ABV8WXJ0_9BACI</name>
<sequence>MKRIYTGILCSFITLLMLTGCFTTESQEEQDSVNEESLTIVISVENEDVSVNKIEIDDTVNLMDLLVNNFEVEADQGMITSIEGYEQEPDEGKYWLFEVNGEMATVGASDYKVTPGDQVVFNLGVVTE</sequence>
<dbReference type="Pfam" id="PF14478">
    <property type="entry name" value="DUF4430"/>
    <property type="match status" value="1"/>
</dbReference>
<dbReference type="Proteomes" id="UP001595882">
    <property type="component" value="Unassembled WGS sequence"/>
</dbReference>
<feature type="domain" description="Transcobalamin-like C-terminal" evidence="1">
    <location>
        <begin position="61"/>
        <end position="123"/>
    </location>
</feature>
<organism evidence="2 3">
    <name type="scientific">Gracilibacillus xinjiangensis</name>
    <dbReference type="NCBI Taxonomy" id="1193282"/>
    <lineage>
        <taxon>Bacteria</taxon>
        <taxon>Bacillati</taxon>
        <taxon>Bacillota</taxon>
        <taxon>Bacilli</taxon>
        <taxon>Bacillales</taxon>
        <taxon>Bacillaceae</taxon>
        <taxon>Gracilibacillus</taxon>
    </lineage>
</organism>
<dbReference type="PROSITE" id="PS51257">
    <property type="entry name" value="PROKAR_LIPOPROTEIN"/>
    <property type="match status" value="1"/>
</dbReference>
<reference evidence="3" key="1">
    <citation type="journal article" date="2019" name="Int. J. Syst. Evol. Microbiol.">
        <title>The Global Catalogue of Microorganisms (GCM) 10K type strain sequencing project: providing services to taxonomists for standard genome sequencing and annotation.</title>
        <authorList>
            <consortium name="The Broad Institute Genomics Platform"/>
            <consortium name="The Broad Institute Genome Sequencing Center for Infectious Disease"/>
            <person name="Wu L."/>
            <person name="Ma J."/>
        </authorList>
    </citation>
    <scope>NUCLEOTIDE SEQUENCE [LARGE SCALE GENOMIC DNA]</scope>
    <source>
        <strain evidence="3">CCUG 37865</strain>
    </source>
</reference>
<keyword evidence="3" id="KW-1185">Reference proteome</keyword>
<dbReference type="RefSeq" id="WP_390252855.1">
    <property type="nucleotide sequence ID" value="NZ_JBHSDT010000008.1"/>
</dbReference>
<dbReference type="EMBL" id="JBHSDT010000008">
    <property type="protein sequence ID" value="MFC4404317.1"/>
    <property type="molecule type" value="Genomic_DNA"/>
</dbReference>
<proteinExistence type="predicted"/>
<dbReference type="Gene3D" id="2.170.130.30">
    <property type="match status" value="1"/>
</dbReference>
<dbReference type="InterPro" id="IPR027954">
    <property type="entry name" value="Transcobalamin-like_C"/>
</dbReference>